<evidence type="ECO:0000313" key="9">
    <source>
        <dbReference type="Proteomes" id="UP000289340"/>
    </source>
</evidence>
<comment type="subcellular location">
    <subcellularLocation>
        <location evidence="1">Nucleus</location>
    </subcellularLocation>
</comment>
<dbReference type="Proteomes" id="UP000289340">
    <property type="component" value="Chromosome 16"/>
</dbReference>
<name>A0A445GCS2_GLYSO</name>
<accession>A0A445GCS2</accession>
<feature type="transmembrane region" description="Helical" evidence="6">
    <location>
        <begin position="73"/>
        <end position="96"/>
    </location>
</feature>
<protein>
    <submittedName>
        <fullName evidence="8">Protein ELF4-LIKE 4</fullName>
    </submittedName>
</protein>
<evidence type="ECO:0000313" key="8">
    <source>
        <dbReference type="EMBL" id="RZB58953.1"/>
    </source>
</evidence>
<comment type="caution">
    <text evidence="8">The sequence shown here is derived from an EMBL/GenBank/DDBJ whole genome shotgun (WGS) entry which is preliminary data.</text>
</comment>
<dbReference type="GO" id="GO:0042753">
    <property type="term" value="P:positive regulation of circadian rhythm"/>
    <property type="evidence" value="ECO:0007669"/>
    <property type="project" value="InterPro"/>
</dbReference>
<feature type="transmembrane region" description="Helical" evidence="6">
    <location>
        <begin position="29"/>
        <end position="52"/>
    </location>
</feature>
<proteinExistence type="inferred from homology"/>
<dbReference type="EMBL" id="QZWG01000016">
    <property type="protein sequence ID" value="RZB58953.1"/>
    <property type="molecule type" value="Genomic_DNA"/>
</dbReference>
<dbReference type="PANTHER" id="PTHR33469:SF37">
    <property type="entry name" value="ELF4-LIKE PROTEIN"/>
    <property type="match status" value="1"/>
</dbReference>
<dbReference type="GO" id="GO:0048511">
    <property type="term" value="P:rhythmic process"/>
    <property type="evidence" value="ECO:0007669"/>
    <property type="project" value="UniProtKB-KW"/>
</dbReference>
<keyword evidence="9" id="KW-1185">Reference proteome</keyword>
<feature type="domain" description="Protein EARLY FLOWERING 4" evidence="7">
    <location>
        <begin position="125"/>
        <end position="206"/>
    </location>
</feature>
<keyword evidence="4" id="KW-0539">Nucleus</keyword>
<evidence type="ECO:0000256" key="2">
    <source>
        <dbReference type="ARBA" id="ARBA00009514"/>
    </source>
</evidence>
<keyword evidence="6" id="KW-0812">Transmembrane</keyword>
<gene>
    <name evidence="8" type="ORF">D0Y65_042313</name>
</gene>
<dbReference type="Pfam" id="PF07011">
    <property type="entry name" value="Elf4"/>
    <property type="match status" value="1"/>
</dbReference>
<dbReference type="InterPro" id="IPR009741">
    <property type="entry name" value="EARLY_FLOWERING_4_dom"/>
</dbReference>
<sequence length="225" mass="25274">MLHYTCVVLALGFSVGQLARPNLCMSCAVWAFFLLFCLPYSILLKISLHFPLYPNKIPKISPPISFSRHLPQLGCSTFLRCLFCVVLCVSLCPAMYHLDFIGNSKRKSVIEMDGDIFGELGNSTQVDSRLLQVFQKSLLQAQDILNQNRLLINEINQNHESKMPDNLSRNVGLIRELNSNIRRVVDLYADLSNSFTKSREASSEGDSSGTLKSDGKVNQKRIRSS</sequence>
<feature type="region of interest" description="Disordered" evidence="5">
    <location>
        <begin position="195"/>
        <end position="225"/>
    </location>
</feature>
<dbReference type="PANTHER" id="PTHR33469">
    <property type="entry name" value="PROTEIN ELF4-LIKE 4"/>
    <property type="match status" value="1"/>
</dbReference>
<comment type="similarity">
    <text evidence="2">Belongs to the EARLY FLOWERING 4 family.</text>
</comment>
<keyword evidence="6" id="KW-1133">Transmembrane helix</keyword>
<dbReference type="InterPro" id="IPR040462">
    <property type="entry name" value="EARLY_FLOWERING_4"/>
</dbReference>
<evidence type="ECO:0000256" key="1">
    <source>
        <dbReference type="ARBA" id="ARBA00004123"/>
    </source>
</evidence>
<evidence type="ECO:0000256" key="6">
    <source>
        <dbReference type="SAM" id="Phobius"/>
    </source>
</evidence>
<evidence type="ECO:0000256" key="3">
    <source>
        <dbReference type="ARBA" id="ARBA00023108"/>
    </source>
</evidence>
<dbReference type="GO" id="GO:0009649">
    <property type="term" value="P:entrainment of circadian clock"/>
    <property type="evidence" value="ECO:0007669"/>
    <property type="project" value="TreeGrafter"/>
</dbReference>
<keyword evidence="6" id="KW-0472">Membrane</keyword>
<dbReference type="GO" id="GO:0005634">
    <property type="term" value="C:nucleus"/>
    <property type="evidence" value="ECO:0007669"/>
    <property type="project" value="UniProtKB-SubCell"/>
</dbReference>
<dbReference type="AlphaFoldDB" id="A0A445GCS2"/>
<organism evidence="8 9">
    <name type="scientific">Glycine soja</name>
    <name type="common">Wild soybean</name>
    <dbReference type="NCBI Taxonomy" id="3848"/>
    <lineage>
        <taxon>Eukaryota</taxon>
        <taxon>Viridiplantae</taxon>
        <taxon>Streptophyta</taxon>
        <taxon>Embryophyta</taxon>
        <taxon>Tracheophyta</taxon>
        <taxon>Spermatophyta</taxon>
        <taxon>Magnoliopsida</taxon>
        <taxon>eudicotyledons</taxon>
        <taxon>Gunneridae</taxon>
        <taxon>Pentapetalae</taxon>
        <taxon>rosids</taxon>
        <taxon>fabids</taxon>
        <taxon>Fabales</taxon>
        <taxon>Fabaceae</taxon>
        <taxon>Papilionoideae</taxon>
        <taxon>50 kb inversion clade</taxon>
        <taxon>NPAAA clade</taxon>
        <taxon>indigoferoid/millettioid clade</taxon>
        <taxon>Phaseoleae</taxon>
        <taxon>Glycine</taxon>
        <taxon>Glycine subgen. Soja</taxon>
    </lineage>
</organism>
<keyword evidence="3" id="KW-0090">Biological rhythms</keyword>
<reference evidence="8 9" key="1">
    <citation type="submission" date="2018-09" db="EMBL/GenBank/DDBJ databases">
        <title>A high-quality reference genome of wild soybean provides a powerful tool to mine soybean genomes.</title>
        <authorList>
            <person name="Xie M."/>
            <person name="Chung C.Y.L."/>
            <person name="Li M.-W."/>
            <person name="Wong F.-L."/>
            <person name="Chan T.-F."/>
            <person name="Lam H.-M."/>
        </authorList>
    </citation>
    <scope>NUCLEOTIDE SEQUENCE [LARGE SCALE GENOMIC DNA]</scope>
    <source>
        <strain evidence="9">cv. W05</strain>
        <tissue evidence="8">Hypocotyl of etiolated seedlings</tissue>
    </source>
</reference>
<evidence type="ECO:0000259" key="7">
    <source>
        <dbReference type="Pfam" id="PF07011"/>
    </source>
</evidence>
<evidence type="ECO:0000256" key="4">
    <source>
        <dbReference type="ARBA" id="ARBA00023242"/>
    </source>
</evidence>
<evidence type="ECO:0000256" key="5">
    <source>
        <dbReference type="SAM" id="MobiDB-lite"/>
    </source>
</evidence>